<accession>A0A177SRB6</accession>
<evidence type="ECO:0000256" key="1">
    <source>
        <dbReference type="SAM" id="MobiDB-lite"/>
    </source>
</evidence>
<dbReference type="Pfam" id="PF16778">
    <property type="entry name" value="Phage_tail_APC"/>
    <property type="match status" value="1"/>
</dbReference>
<proteinExistence type="predicted"/>
<gene>
    <name evidence="3" type="ORF">AYO28_14005</name>
</gene>
<protein>
    <submittedName>
        <fullName evidence="3">Phage tail protein</fullName>
    </submittedName>
</protein>
<evidence type="ECO:0000313" key="4">
    <source>
        <dbReference type="Proteomes" id="UP000077752"/>
    </source>
</evidence>
<name>A0A177SRB6_PSEPU</name>
<evidence type="ECO:0000259" key="2">
    <source>
        <dbReference type="Pfam" id="PF16778"/>
    </source>
</evidence>
<comment type="caution">
    <text evidence="3">The sequence shown here is derived from an EMBL/GenBank/DDBJ whole genome shotgun (WGS) entry which is preliminary data.</text>
</comment>
<feature type="domain" description="Phage tail assembly chaperone-like" evidence="2">
    <location>
        <begin position="70"/>
        <end position="135"/>
    </location>
</feature>
<feature type="region of interest" description="Disordered" evidence="1">
    <location>
        <begin position="123"/>
        <end position="143"/>
    </location>
</feature>
<sequence>MKRFYSCSTGATYLEGLHSDIPQDAVLISDDCYDQVIRNPDPSKVRDHDEQGLPVLVERPPLSVGELAAIERAWRDRQLNETQWLVARYSEERSLELTTSNSLEEYSALLEYRQHLRDWPASEAFPDSEQRPEAPLWISLQTQ</sequence>
<dbReference type="Proteomes" id="UP000077752">
    <property type="component" value="Unassembled WGS sequence"/>
</dbReference>
<dbReference type="AlphaFoldDB" id="A0A177SRB6"/>
<dbReference type="EMBL" id="LUCV01000011">
    <property type="protein sequence ID" value="OAI93503.1"/>
    <property type="molecule type" value="Genomic_DNA"/>
</dbReference>
<dbReference type="InterPro" id="IPR031893">
    <property type="entry name" value="Phage_tail_APC"/>
</dbReference>
<dbReference type="RefSeq" id="WP_064302331.1">
    <property type="nucleotide sequence ID" value="NZ_LUCV01000011.1"/>
</dbReference>
<evidence type="ECO:0000313" key="3">
    <source>
        <dbReference type="EMBL" id="OAI93503.1"/>
    </source>
</evidence>
<reference evidence="3 4" key="1">
    <citation type="submission" date="2016-03" db="EMBL/GenBank/DDBJ databases">
        <title>Draft Genome Assembly of Pseudomonas putida strain CBF10-2.</title>
        <authorList>
            <person name="Iyer R.S."/>
            <person name="Damania A."/>
        </authorList>
    </citation>
    <scope>NUCLEOTIDE SEQUENCE [LARGE SCALE GENOMIC DNA]</scope>
    <source>
        <strain evidence="3 4">CBF10-2</strain>
    </source>
</reference>
<organism evidence="3 4">
    <name type="scientific">Pseudomonas putida</name>
    <name type="common">Arthrobacter siderocapsulatus</name>
    <dbReference type="NCBI Taxonomy" id="303"/>
    <lineage>
        <taxon>Bacteria</taxon>
        <taxon>Pseudomonadati</taxon>
        <taxon>Pseudomonadota</taxon>
        <taxon>Gammaproteobacteria</taxon>
        <taxon>Pseudomonadales</taxon>
        <taxon>Pseudomonadaceae</taxon>
        <taxon>Pseudomonas</taxon>
    </lineage>
</organism>